<keyword evidence="3" id="KW-1185">Reference proteome</keyword>
<dbReference type="AlphaFoldDB" id="A0A2U1J7P8"/>
<accession>A0A2U1J7P8</accession>
<organism evidence="2 3">
    <name type="scientific">Smittium angustum</name>
    <dbReference type="NCBI Taxonomy" id="133377"/>
    <lineage>
        <taxon>Eukaryota</taxon>
        <taxon>Fungi</taxon>
        <taxon>Fungi incertae sedis</taxon>
        <taxon>Zoopagomycota</taxon>
        <taxon>Kickxellomycotina</taxon>
        <taxon>Harpellomycetes</taxon>
        <taxon>Harpellales</taxon>
        <taxon>Legeriomycetaceae</taxon>
        <taxon>Smittium</taxon>
    </lineage>
</organism>
<reference evidence="2 3" key="1">
    <citation type="journal article" date="2018" name="MBio">
        <title>Comparative Genomics Reveals the Core Gene Toolbox for the Fungus-Insect Symbiosis.</title>
        <authorList>
            <person name="Wang Y."/>
            <person name="Stata M."/>
            <person name="Wang W."/>
            <person name="Stajich J.E."/>
            <person name="White M.M."/>
            <person name="Moncalvo J.M."/>
        </authorList>
    </citation>
    <scope>NUCLEOTIDE SEQUENCE [LARGE SCALE GENOMIC DNA]</scope>
    <source>
        <strain evidence="2 3">AUS-126-30</strain>
    </source>
</reference>
<evidence type="ECO:0000256" key="1">
    <source>
        <dbReference type="SAM" id="MobiDB-lite"/>
    </source>
</evidence>
<dbReference type="Proteomes" id="UP000245591">
    <property type="component" value="Unassembled WGS sequence"/>
</dbReference>
<proteinExistence type="predicted"/>
<sequence length="126" mass="14717">MFKHKEADIETYDLNLYSVKRKRKPIAHQKSYDKSDSLEMSEDSENKDIQKMKVPKAVIRKKREIKVAENLPRYSIKENFADINSNILIALLLQASPKICNEFYKLLKNSEMKKEVAVVENDANKN</sequence>
<dbReference type="EMBL" id="MBFU01000248">
    <property type="protein sequence ID" value="PWA00993.1"/>
    <property type="molecule type" value="Genomic_DNA"/>
</dbReference>
<name>A0A2U1J7P8_SMIAN</name>
<protein>
    <submittedName>
        <fullName evidence="2">Uncharacterized protein</fullName>
    </submittedName>
</protein>
<evidence type="ECO:0000313" key="2">
    <source>
        <dbReference type="EMBL" id="PWA00993.1"/>
    </source>
</evidence>
<gene>
    <name evidence="2" type="ORF">BB558_002935</name>
</gene>
<feature type="region of interest" description="Disordered" evidence="1">
    <location>
        <begin position="25"/>
        <end position="49"/>
    </location>
</feature>
<evidence type="ECO:0000313" key="3">
    <source>
        <dbReference type="Proteomes" id="UP000245591"/>
    </source>
</evidence>
<comment type="caution">
    <text evidence="2">The sequence shown here is derived from an EMBL/GenBank/DDBJ whole genome shotgun (WGS) entry which is preliminary data.</text>
</comment>